<dbReference type="EMBL" id="AAYA01000003">
    <property type="protein sequence ID" value="EBA09099.1"/>
    <property type="molecule type" value="Genomic_DNA"/>
</dbReference>
<evidence type="ECO:0000313" key="1">
    <source>
        <dbReference type="EMBL" id="EBA09099.1"/>
    </source>
</evidence>
<dbReference type="eggNOG" id="ENOG5032ZY2">
    <property type="taxonomic scope" value="Bacteria"/>
</dbReference>
<reference evidence="1 2" key="1">
    <citation type="submission" date="2006-06" db="EMBL/GenBank/DDBJ databases">
        <authorList>
            <person name="Moran M.A."/>
            <person name="Ferriera S."/>
            <person name="Johnson J."/>
            <person name="Kravitz S."/>
            <person name="Beeson K."/>
            <person name="Sutton G."/>
            <person name="Rogers Y.-H."/>
            <person name="Friedman R."/>
            <person name="Frazier M."/>
            <person name="Venter J.C."/>
        </authorList>
    </citation>
    <scope>NUCLEOTIDE SEQUENCE [LARGE SCALE GENOMIC DNA]</scope>
    <source>
        <strain evidence="1 2">E-37</strain>
    </source>
</reference>
<accession>A3JZY4</accession>
<dbReference type="Proteomes" id="UP000005713">
    <property type="component" value="Unassembled WGS sequence"/>
</dbReference>
<dbReference type="RefSeq" id="WP_005856472.1">
    <property type="nucleotide sequence ID" value="NZ_AAYA01000003.1"/>
</dbReference>
<gene>
    <name evidence="1" type="ORF">SSE37_22694</name>
</gene>
<proteinExistence type="predicted"/>
<organism evidence="1 2">
    <name type="scientific">Sagittula stellata (strain ATCC 700073 / DSM 11524 / E-37)</name>
    <dbReference type="NCBI Taxonomy" id="388399"/>
    <lineage>
        <taxon>Bacteria</taxon>
        <taxon>Pseudomonadati</taxon>
        <taxon>Pseudomonadota</taxon>
        <taxon>Alphaproteobacteria</taxon>
        <taxon>Rhodobacterales</taxon>
        <taxon>Roseobacteraceae</taxon>
        <taxon>Sagittula</taxon>
    </lineage>
</organism>
<evidence type="ECO:0000313" key="2">
    <source>
        <dbReference type="Proteomes" id="UP000005713"/>
    </source>
</evidence>
<comment type="caution">
    <text evidence="1">The sequence shown here is derived from an EMBL/GenBank/DDBJ whole genome shotgun (WGS) entry which is preliminary data.</text>
</comment>
<sequence length="136" mass="15372">MPLDIKNFPLVWMSYDEAPDHDHDEDFAALEACFKRRAPFVILSDNAPTEDEGHDHSQEERKRTALWMKKHKAELRTLVLAMIVIEPSAAKRLAFKAFGAVFSKFWGFPLRIAVTRKEAMDVAETLLSEGVGPATS</sequence>
<dbReference type="AlphaFoldDB" id="A3JZY4"/>
<dbReference type="OrthoDB" id="8905727at2"/>
<keyword evidence="2" id="KW-1185">Reference proteome</keyword>
<name>A3JZY4_SAGS3</name>
<protein>
    <submittedName>
        <fullName evidence="1">Uncharacterized protein</fullName>
    </submittedName>
</protein>